<protein>
    <submittedName>
        <fullName evidence="1">Uncharacterized protein</fullName>
    </submittedName>
</protein>
<evidence type="ECO:0000313" key="1">
    <source>
        <dbReference type="EMBL" id="KAF2713521.1"/>
    </source>
</evidence>
<accession>A0A6G1KMA4</accession>
<dbReference type="EMBL" id="MU005765">
    <property type="protein sequence ID" value="KAF2713521.1"/>
    <property type="molecule type" value="Genomic_DNA"/>
</dbReference>
<dbReference type="AlphaFoldDB" id="A0A6G1KMA4"/>
<organism evidence="1 2">
    <name type="scientific">Pleomassaria siparia CBS 279.74</name>
    <dbReference type="NCBI Taxonomy" id="1314801"/>
    <lineage>
        <taxon>Eukaryota</taxon>
        <taxon>Fungi</taxon>
        <taxon>Dikarya</taxon>
        <taxon>Ascomycota</taxon>
        <taxon>Pezizomycotina</taxon>
        <taxon>Dothideomycetes</taxon>
        <taxon>Pleosporomycetidae</taxon>
        <taxon>Pleosporales</taxon>
        <taxon>Pleomassariaceae</taxon>
        <taxon>Pleomassaria</taxon>
    </lineage>
</organism>
<sequence length="123" mass="13505">MLKQSIKCAVTLSKPSEVPVLNKSITGYIKNEHDAHQDDYTATKSAGFTEGKTNCKNKFTWDLATHSIGDGVLLHVEFEKSPVEEKVAVTCSRKQNQDVSTASGSARGRGWGWGGPTVWSHLW</sequence>
<dbReference type="Proteomes" id="UP000799428">
    <property type="component" value="Unassembled WGS sequence"/>
</dbReference>
<proteinExistence type="predicted"/>
<keyword evidence="2" id="KW-1185">Reference proteome</keyword>
<dbReference type="OrthoDB" id="9983919at2759"/>
<gene>
    <name evidence="1" type="ORF">K504DRAFT_462038</name>
</gene>
<name>A0A6G1KMA4_9PLEO</name>
<reference evidence="1" key="1">
    <citation type="journal article" date="2020" name="Stud. Mycol.">
        <title>101 Dothideomycetes genomes: a test case for predicting lifestyles and emergence of pathogens.</title>
        <authorList>
            <person name="Haridas S."/>
            <person name="Albert R."/>
            <person name="Binder M."/>
            <person name="Bloem J."/>
            <person name="Labutti K."/>
            <person name="Salamov A."/>
            <person name="Andreopoulos B."/>
            <person name="Baker S."/>
            <person name="Barry K."/>
            <person name="Bills G."/>
            <person name="Bluhm B."/>
            <person name="Cannon C."/>
            <person name="Castanera R."/>
            <person name="Culley D."/>
            <person name="Daum C."/>
            <person name="Ezra D."/>
            <person name="Gonzalez J."/>
            <person name="Henrissat B."/>
            <person name="Kuo A."/>
            <person name="Liang C."/>
            <person name="Lipzen A."/>
            <person name="Lutzoni F."/>
            <person name="Magnuson J."/>
            <person name="Mondo S."/>
            <person name="Nolan M."/>
            <person name="Ohm R."/>
            <person name="Pangilinan J."/>
            <person name="Park H.-J."/>
            <person name="Ramirez L."/>
            <person name="Alfaro M."/>
            <person name="Sun H."/>
            <person name="Tritt A."/>
            <person name="Yoshinaga Y."/>
            <person name="Zwiers L.-H."/>
            <person name="Turgeon B."/>
            <person name="Goodwin S."/>
            <person name="Spatafora J."/>
            <person name="Crous P."/>
            <person name="Grigoriev I."/>
        </authorList>
    </citation>
    <scope>NUCLEOTIDE SEQUENCE</scope>
    <source>
        <strain evidence="1">CBS 279.74</strain>
    </source>
</reference>
<evidence type="ECO:0000313" key="2">
    <source>
        <dbReference type="Proteomes" id="UP000799428"/>
    </source>
</evidence>